<dbReference type="AlphaFoldDB" id="K0IH89"/>
<keyword evidence="1" id="KW-0812">Transmembrane</keyword>
<evidence type="ECO:0000313" key="4">
    <source>
        <dbReference type="Proteomes" id="UP000008037"/>
    </source>
</evidence>
<name>K0IH89_NITGG</name>
<proteinExistence type="predicted"/>
<dbReference type="EMBL" id="CP002408">
    <property type="protein sequence ID" value="AFU57157.1"/>
    <property type="molecule type" value="Genomic_DNA"/>
</dbReference>
<dbReference type="GeneID" id="13796385"/>
<feature type="transmembrane region" description="Helical" evidence="1">
    <location>
        <begin position="37"/>
        <end position="57"/>
    </location>
</feature>
<keyword evidence="1" id="KW-1133">Transmembrane helix</keyword>
<feature type="domain" description="Thaumarchaeal output" evidence="2">
    <location>
        <begin position="201"/>
        <end position="381"/>
    </location>
</feature>
<dbReference type="STRING" id="1237085.Ngar_c02090"/>
<evidence type="ECO:0000313" key="3">
    <source>
        <dbReference type="EMBL" id="AFU57157.1"/>
    </source>
</evidence>
<feature type="transmembrane region" description="Helical" evidence="1">
    <location>
        <begin position="91"/>
        <end position="113"/>
    </location>
</feature>
<dbReference type="Proteomes" id="UP000008037">
    <property type="component" value="Chromosome"/>
</dbReference>
<dbReference type="HOGENOM" id="CLU_506824_0_0_2"/>
<evidence type="ECO:0000256" key="1">
    <source>
        <dbReference type="SAM" id="Phobius"/>
    </source>
</evidence>
<dbReference type="KEGG" id="nga:Ngar_c02090"/>
<dbReference type="OrthoDB" id="387624at2157"/>
<dbReference type="InParanoid" id="K0IH89"/>
<keyword evidence="1" id="KW-0472">Membrane</keyword>
<dbReference type="InterPro" id="IPR040572">
    <property type="entry name" value="TackOD1"/>
</dbReference>
<reference evidence="3 4" key="1">
    <citation type="journal article" date="2012" name="Environ. Microbiol.">
        <title>The genome of the ammonia-oxidizing Candidatus Nitrososphaera gargensis: insights into metabolic versatility and environmental adaptations.</title>
        <authorList>
            <person name="Spang A."/>
            <person name="Poehlein A."/>
            <person name="Offre P."/>
            <person name="Zumbragel S."/>
            <person name="Haider S."/>
            <person name="Rychlik N."/>
            <person name="Nowka B."/>
            <person name="Schmeisser C."/>
            <person name="Lebedeva E.V."/>
            <person name="Rattei T."/>
            <person name="Bohm C."/>
            <person name="Schmid M."/>
            <person name="Galushko A."/>
            <person name="Hatzenpichler R."/>
            <person name="Weinmaier T."/>
            <person name="Daniel R."/>
            <person name="Schleper C."/>
            <person name="Spieck E."/>
            <person name="Streit W."/>
            <person name="Wagner M."/>
        </authorList>
    </citation>
    <scope>NUCLEOTIDE SEQUENCE [LARGE SCALE GENOMIC DNA]</scope>
    <source>
        <strain evidence="4">Ga9.2</strain>
    </source>
</reference>
<sequence>MSYVQFALAPIATLVAGLSFAIFFFRIGKVGPKISNLAFVIWAAGSGVAMWYGSLAFKEQLANAMLFSDFTSLIRNTPYSTLVYGSVQQTAAAALIGIYEITMVAGFVILVNIRSHSHLRSQQQQYLKESENAISGSPQIGVSTVVPASRNDDDDEFDFQTMRQKGDNNRAGTLHYSSAGYKLQENSVAHDAQASSNTLSKEELTIMELFLFGRVSKITPRVDLSKPEGYFFEGAPISNMDTSRLRQILDSLTRKKLLNLEFSDKILSCKSCGSPNIQLRNMCPSCKSMRLSKHNVLEHFACGLVDKQENFQNSNGDLVCPKCHTKLQLIGSDYRNLSQMYICQECNSRNKDLLQMMKCAGCGTELEIGEENEQYLYAYTLNEVAAQKLGDQIKPLGACIAHFRSLGYTVVSPAFVIGKSGTQHIFDALVLGGVQGLETNRRLGGAPYKLANDSSSNMVLEIIISSNQVNLEQITRAYGKMCDVDCESLIFAIPGASDNARSYASGFNIRLVEGKTIEQALERLNILPAVGSSRGTN</sequence>
<evidence type="ECO:0000259" key="2">
    <source>
        <dbReference type="Pfam" id="PF18551"/>
    </source>
</evidence>
<dbReference type="Pfam" id="PF18551">
    <property type="entry name" value="TackOD1"/>
    <property type="match status" value="1"/>
</dbReference>
<gene>
    <name evidence="3" type="ordered locus">Ngar_c02090</name>
</gene>
<dbReference type="RefSeq" id="WP_015017730.1">
    <property type="nucleotide sequence ID" value="NC_018719.1"/>
</dbReference>
<organism evidence="3 4">
    <name type="scientific">Nitrososphaera gargensis (strain Ga9.2)</name>
    <dbReference type="NCBI Taxonomy" id="1237085"/>
    <lineage>
        <taxon>Archaea</taxon>
        <taxon>Nitrososphaerota</taxon>
        <taxon>Nitrososphaeria</taxon>
        <taxon>Nitrososphaerales</taxon>
        <taxon>Nitrososphaeraceae</taxon>
        <taxon>Nitrososphaera</taxon>
    </lineage>
</organism>
<dbReference type="BioCyc" id="CNIT1237085:G1324-209-MONOMER"/>
<protein>
    <recommendedName>
        <fullName evidence="2">Thaumarchaeal output domain-containing protein</fullName>
    </recommendedName>
</protein>
<feature type="transmembrane region" description="Helical" evidence="1">
    <location>
        <begin position="6"/>
        <end position="25"/>
    </location>
</feature>
<accession>K0IH89</accession>
<keyword evidence="4" id="KW-1185">Reference proteome</keyword>